<dbReference type="PANTHER" id="PTHR33154">
    <property type="entry name" value="TRANSCRIPTIONAL REGULATOR, ARSR FAMILY"/>
    <property type="match status" value="1"/>
</dbReference>
<dbReference type="InterPro" id="IPR013216">
    <property type="entry name" value="Methyltransf_11"/>
</dbReference>
<dbReference type="AlphaFoldDB" id="A0A0R2X995"/>
<proteinExistence type="predicted"/>
<dbReference type="InterPro" id="IPR001845">
    <property type="entry name" value="HTH_ArsR_DNA-bd_dom"/>
</dbReference>
<dbReference type="InterPro" id="IPR011991">
    <property type="entry name" value="ArsR-like_HTH"/>
</dbReference>
<accession>A0A0R2X995</accession>
<gene>
    <name evidence="5" type="ORF">ABS32_03495</name>
</gene>
<dbReference type="InterPro" id="IPR036390">
    <property type="entry name" value="WH_DNA-bd_sf"/>
</dbReference>
<keyword evidence="2" id="KW-0238">DNA-binding</keyword>
<evidence type="ECO:0000313" key="5">
    <source>
        <dbReference type="EMBL" id="KRP32509.1"/>
    </source>
</evidence>
<dbReference type="PRINTS" id="PR00778">
    <property type="entry name" value="HTHARSR"/>
</dbReference>
<dbReference type="InterPro" id="IPR051081">
    <property type="entry name" value="HTH_MetalResp_TranReg"/>
</dbReference>
<comment type="caution">
    <text evidence="5">The sequence shown here is derived from an EMBL/GenBank/DDBJ whole genome shotgun (WGS) entry which is preliminary data.</text>
</comment>
<evidence type="ECO:0000256" key="2">
    <source>
        <dbReference type="ARBA" id="ARBA00023125"/>
    </source>
</evidence>
<dbReference type="NCBIfam" id="NF033788">
    <property type="entry name" value="HTH_metalloreg"/>
    <property type="match status" value="1"/>
</dbReference>
<reference evidence="5 6" key="1">
    <citation type="submission" date="2015-10" db="EMBL/GenBank/DDBJ databases">
        <title>Metagenome-Assembled Genomes uncover a global brackish microbiome.</title>
        <authorList>
            <person name="Hugerth L.W."/>
            <person name="Larsson J."/>
            <person name="Alneberg J."/>
            <person name="Lindh M.V."/>
            <person name="Legrand C."/>
            <person name="Pinhassi J."/>
            <person name="Andersson A.F."/>
        </authorList>
    </citation>
    <scope>NUCLEOTIDE SEQUENCE [LARGE SCALE GENOMIC DNA]</scope>
    <source>
        <strain evidence="5">BACL9 MAG-120820-bin42</strain>
    </source>
</reference>
<dbReference type="GO" id="GO:0003700">
    <property type="term" value="F:DNA-binding transcription factor activity"/>
    <property type="evidence" value="ECO:0007669"/>
    <property type="project" value="InterPro"/>
</dbReference>
<evidence type="ECO:0000256" key="1">
    <source>
        <dbReference type="ARBA" id="ARBA00023015"/>
    </source>
</evidence>
<dbReference type="Pfam" id="PF08241">
    <property type="entry name" value="Methyltransf_11"/>
    <property type="match status" value="1"/>
</dbReference>
<dbReference type="SUPFAM" id="SSF46785">
    <property type="entry name" value="Winged helix' DNA-binding domain"/>
    <property type="match status" value="1"/>
</dbReference>
<dbReference type="GO" id="GO:0008757">
    <property type="term" value="F:S-adenosylmethionine-dependent methyltransferase activity"/>
    <property type="evidence" value="ECO:0007669"/>
    <property type="project" value="InterPro"/>
</dbReference>
<dbReference type="GO" id="GO:0003677">
    <property type="term" value="F:DNA binding"/>
    <property type="evidence" value="ECO:0007669"/>
    <property type="project" value="UniProtKB-KW"/>
</dbReference>
<evidence type="ECO:0000313" key="6">
    <source>
        <dbReference type="Proteomes" id="UP000051557"/>
    </source>
</evidence>
<sequence length="307" mass="33724">MSNRVKLLGALADPTRLRILAALRENELSVAELQEVLGVGQSRISNHLSLLKSVGLLKDRREGQRAYYRRAEMGREIWSLAEGAAGELGTEARDAEALRRVLGQRQEKSKRYFDAVAGRLGKKYCPGRSWEAVGRLLLTLAPRQVYADLGAGEGLISQLLAARAKKVIAVDHSPRMVEVGRELAKRSGLKNLEYRLGDMDHPPIRPGSVDVAILSQALHHAVHPPRALEAAWKILRPGGTLLVLDLVEHAFEAAREMYADVWLGFSPAELARLLREAKFEGVSVEVVAKEKEGPGFQTLLAAGSRPD</sequence>
<dbReference type="PANTHER" id="PTHR33154:SF18">
    <property type="entry name" value="ARSENICAL RESISTANCE OPERON REPRESSOR"/>
    <property type="match status" value="1"/>
</dbReference>
<dbReference type="InterPro" id="IPR036388">
    <property type="entry name" value="WH-like_DNA-bd_sf"/>
</dbReference>
<evidence type="ECO:0000256" key="3">
    <source>
        <dbReference type="ARBA" id="ARBA00023163"/>
    </source>
</evidence>
<dbReference type="EMBL" id="LIDM01000100">
    <property type="protein sequence ID" value="KRP32509.1"/>
    <property type="molecule type" value="Genomic_DNA"/>
</dbReference>
<dbReference type="CDD" id="cd02440">
    <property type="entry name" value="AdoMet_MTases"/>
    <property type="match status" value="1"/>
</dbReference>
<dbReference type="InterPro" id="IPR029063">
    <property type="entry name" value="SAM-dependent_MTases_sf"/>
</dbReference>
<dbReference type="Gene3D" id="3.40.50.150">
    <property type="entry name" value="Vaccinia Virus protein VP39"/>
    <property type="match status" value="1"/>
</dbReference>
<feature type="domain" description="HTH arsR-type" evidence="4">
    <location>
        <begin position="1"/>
        <end position="92"/>
    </location>
</feature>
<evidence type="ECO:0000259" key="4">
    <source>
        <dbReference type="PROSITE" id="PS50987"/>
    </source>
</evidence>
<dbReference type="SUPFAM" id="SSF53335">
    <property type="entry name" value="S-adenosyl-L-methionine-dependent methyltransferases"/>
    <property type="match status" value="1"/>
</dbReference>
<dbReference type="Proteomes" id="UP000051557">
    <property type="component" value="Unassembled WGS sequence"/>
</dbReference>
<keyword evidence="3" id="KW-0804">Transcription</keyword>
<dbReference type="PROSITE" id="PS50987">
    <property type="entry name" value="HTH_ARSR_2"/>
    <property type="match status" value="1"/>
</dbReference>
<dbReference type="Pfam" id="PF01022">
    <property type="entry name" value="HTH_5"/>
    <property type="match status" value="1"/>
</dbReference>
<dbReference type="Gene3D" id="1.10.10.10">
    <property type="entry name" value="Winged helix-like DNA-binding domain superfamily/Winged helix DNA-binding domain"/>
    <property type="match status" value="1"/>
</dbReference>
<dbReference type="SMART" id="SM00418">
    <property type="entry name" value="HTH_ARSR"/>
    <property type="match status" value="1"/>
</dbReference>
<keyword evidence="1" id="KW-0805">Transcription regulation</keyword>
<name>A0A0R2X995_9BACT</name>
<protein>
    <submittedName>
        <fullName evidence="5">Transcriptional regulator</fullName>
    </submittedName>
</protein>
<organism evidence="5 6">
    <name type="scientific">Verrucomicrobia subdivision 6 bacterium BACL9 MAG-120820-bin42</name>
    <dbReference type="NCBI Taxonomy" id="1655634"/>
    <lineage>
        <taxon>Bacteria</taxon>
        <taxon>Pseudomonadati</taxon>
        <taxon>Verrucomicrobiota</taxon>
        <taxon>Verrucomicrobiia</taxon>
        <taxon>Verrucomicrobiales</taxon>
        <taxon>Verrucomicrobia subdivision 6</taxon>
    </lineage>
</organism>
<dbReference type="CDD" id="cd00090">
    <property type="entry name" value="HTH_ARSR"/>
    <property type="match status" value="1"/>
</dbReference>